<comment type="caution">
    <text evidence="2">The sequence shown here is derived from an EMBL/GenBank/DDBJ whole genome shotgun (WGS) entry which is preliminary data.</text>
</comment>
<keyword evidence="1" id="KW-0472">Membrane</keyword>
<proteinExistence type="predicted"/>
<dbReference type="VEuPathDB" id="MicrosporidiaDB:G9O61_00g002350"/>
<keyword evidence="1" id="KW-0812">Transmembrane</keyword>
<organism evidence="2 3">
    <name type="scientific">Vairimorpha ceranae</name>
    <dbReference type="NCBI Taxonomy" id="40302"/>
    <lineage>
        <taxon>Eukaryota</taxon>
        <taxon>Fungi</taxon>
        <taxon>Fungi incertae sedis</taxon>
        <taxon>Microsporidia</taxon>
        <taxon>Nosematidae</taxon>
        <taxon>Vairimorpha</taxon>
    </lineage>
</organism>
<keyword evidence="1" id="KW-1133">Transmembrane helix</keyword>
<dbReference type="EMBL" id="JPQZ01000001">
    <property type="protein sequence ID" value="KKO76690.1"/>
    <property type="molecule type" value="Genomic_DNA"/>
</dbReference>
<dbReference type="InterPro" id="IPR012098">
    <property type="entry name" value="SND3_fun"/>
</dbReference>
<reference evidence="2 3" key="1">
    <citation type="journal article" date="2015" name="Environ. Microbiol.">
        <title>Genome analyses suggest the presence of polyploidy and recent human-driven expansions in eight global populations of the honeybee pathogen Nosema ceranae.</title>
        <authorList>
            <person name="Pelin A."/>
            <person name="Selman M."/>
            <person name="Aris-Brosou S."/>
            <person name="Farinelli L."/>
            <person name="Corradi N."/>
        </authorList>
    </citation>
    <scope>NUCLEOTIDE SEQUENCE [LARGE SCALE GENOMIC DNA]</scope>
    <source>
        <strain evidence="2 3">PA08 1199</strain>
    </source>
</reference>
<feature type="transmembrane region" description="Helical" evidence="1">
    <location>
        <begin position="34"/>
        <end position="56"/>
    </location>
</feature>
<dbReference type="PANTHER" id="PTHR28112">
    <property type="entry name" value="SRP-INDEPENDENT TARGETING PROTEIN 3"/>
    <property type="match status" value="1"/>
</dbReference>
<name>A0A0F9WJI2_9MICR</name>
<dbReference type="GO" id="GO:0045047">
    <property type="term" value="P:protein targeting to ER"/>
    <property type="evidence" value="ECO:0007669"/>
    <property type="project" value="InterPro"/>
</dbReference>
<dbReference type="OMA" id="ITYSEYD"/>
<accession>A0A0F9WJI2</accession>
<dbReference type="GeneID" id="36318472"/>
<dbReference type="Proteomes" id="UP000034350">
    <property type="component" value="Unassembled WGS sequence"/>
</dbReference>
<dbReference type="AlphaFoldDB" id="A0A0F9WJI2"/>
<dbReference type="VEuPathDB" id="MicrosporidiaDB:NCER_100102"/>
<protein>
    <submittedName>
        <fullName evidence="2">Inorganic phosphate transporter</fullName>
    </submittedName>
</protein>
<evidence type="ECO:0000313" key="2">
    <source>
        <dbReference type="EMBL" id="KKO76690.1"/>
    </source>
</evidence>
<gene>
    <name evidence="2" type="ORF">AAJ76_1000133017</name>
</gene>
<dbReference type="VEuPathDB" id="MicrosporidiaDB:AAJ76_1000133017"/>
<evidence type="ECO:0000256" key="1">
    <source>
        <dbReference type="SAM" id="Phobius"/>
    </source>
</evidence>
<dbReference type="GO" id="GO:0005783">
    <property type="term" value="C:endoplasmic reticulum"/>
    <property type="evidence" value="ECO:0007669"/>
    <property type="project" value="InterPro"/>
</dbReference>
<dbReference type="Pfam" id="PF10032">
    <property type="entry name" value="Pho88"/>
    <property type="match status" value="1"/>
</dbReference>
<evidence type="ECO:0000313" key="3">
    <source>
        <dbReference type="Proteomes" id="UP000034350"/>
    </source>
</evidence>
<keyword evidence="3" id="KW-1185">Reference proteome</keyword>
<dbReference type="PANTHER" id="PTHR28112:SF1">
    <property type="entry name" value="SRP-INDEPENDENT TARGETING PROTEIN 3"/>
    <property type="match status" value="1"/>
</dbReference>
<dbReference type="RefSeq" id="XP_024332432.1">
    <property type="nucleotide sequence ID" value="XM_024473578.1"/>
</dbReference>
<sequence>MSLPLSTIDQFINFGLSIMIMQVSKKPIFLEPRVLFTLRVIYVVSALFQVMFYFIIKKRIKSVNDQRVLKIKKEVGLFQETPDVEEEIEIAYSEYDLKELNKSSKSALLQGLIVCLLHFKWNIIQPLIISGTVVFRSFLFNPLYQRYILGREILRPLDLNTLFGKVETPEVVADKKRKKEE</sequence>
<dbReference type="GO" id="GO:0005739">
    <property type="term" value="C:mitochondrion"/>
    <property type="evidence" value="ECO:0007669"/>
    <property type="project" value="TreeGrafter"/>
</dbReference>
<dbReference type="OrthoDB" id="2190094at2759"/>